<reference evidence="3" key="1">
    <citation type="journal article" date="2019" name="Int. J. Syst. Evol. Microbiol.">
        <title>The Global Catalogue of Microorganisms (GCM) 10K type strain sequencing project: providing services to taxonomists for standard genome sequencing and annotation.</title>
        <authorList>
            <consortium name="The Broad Institute Genomics Platform"/>
            <consortium name="The Broad Institute Genome Sequencing Center for Infectious Disease"/>
            <person name="Wu L."/>
            <person name="Ma J."/>
        </authorList>
    </citation>
    <scope>NUCLEOTIDE SEQUENCE [LARGE SCALE GENOMIC DNA]</scope>
    <source>
        <strain evidence="3">JCM 14549</strain>
    </source>
</reference>
<name>A0ABP5GZ52_9ACTN</name>
<keyword evidence="3" id="KW-1185">Reference proteome</keyword>
<dbReference type="EMBL" id="BAAANQ010000008">
    <property type="protein sequence ID" value="GAA2058743.1"/>
    <property type="molecule type" value="Genomic_DNA"/>
</dbReference>
<comment type="caution">
    <text evidence="2">The sequence shown here is derived from an EMBL/GenBank/DDBJ whole genome shotgun (WGS) entry which is preliminary data.</text>
</comment>
<evidence type="ECO:0000256" key="1">
    <source>
        <dbReference type="SAM" id="MobiDB-lite"/>
    </source>
</evidence>
<proteinExistence type="predicted"/>
<protein>
    <submittedName>
        <fullName evidence="2">Uncharacterized protein</fullName>
    </submittedName>
</protein>
<accession>A0ABP5GZ52</accession>
<gene>
    <name evidence="2" type="ORF">GCM10009757_39030</name>
</gene>
<evidence type="ECO:0000313" key="2">
    <source>
        <dbReference type="EMBL" id="GAA2058743.1"/>
    </source>
</evidence>
<evidence type="ECO:0000313" key="3">
    <source>
        <dbReference type="Proteomes" id="UP001403094"/>
    </source>
</evidence>
<sequence length="60" mass="6139">MIRVERSLGLPKRASTSPGEGRRAAGTPAVGGGCSWDISTESVTGWTDNGCKTSSWAGGK</sequence>
<organism evidence="2 3">
    <name type="scientific">Streptomyces cheonanensis</name>
    <dbReference type="NCBI Taxonomy" id="312720"/>
    <lineage>
        <taxon>Bacteria</taxon>
        <taxon>Bacillati</taxon>
        <taxon>Actinomycetota</taxon>
        <taxon>Actinomycetes</taxon>
        <taxon>Kitasatosporales</taxon>
        <taxon>Streptomycetaceae</taxon>
        <taxon>Streptomyces</taxon>
    </lineage>
</organism>
<feature type="region of interest" description="Disordered" evidence="1">
    <location>
        <begin position="1"/>
        <end position="34"/>
    </location>
</feature>
<dbReference type="Proteomes" id="UP001403094">
    <property type="component" value="Unassembled WGS sequence"/>
</dbReference>
<dbReference type="PROSITE" id="PS51257">
    <property type="entry name" value="PROKAR_LIPOPROTEIN"/>
    <property type="match status" value="1"/>
</dbReference>